<sequence>SRTRKEYINDISDLIKFLFENYKIKNVDNVEKDHLQNYFAFLDKKGLKGITRRRKTYSIKSFFRYLKSKRYMPTDISLSLIPPKRSDKKPRVLTEQEYKRLQLTYSHETRDAAIIELLLQTGMRLSELVNLKVDDIELPKKITKEPFNVGSIHIIGKGGKERTITLNWKACKAIKSYLKIRPKTDSKGLFITKFRKPIGPRGFQYIVKKYLKEANIKNASVHTLRHTFATHQIKKGTNIRVVQEALGHESLKTTSVYISLARKLMDKELQEHAL</sequence>
<evidence type="ECO:0000259" key="5">
    <source>
        <dbReference type="PROSITE" id="PS51900"/>
    </source>
</evidence>
<dbReference type="Gene3D" id="1.10.443.10">
    <property type="entry name" value="Intergrase catalytic core"/>
    <property type="match status" value="1"/>
</dbReference>
<organism evidence="6">
    <name type="scientific">marine sediment metagenome</name>
    <dbReference type="NCBI Taxonomy" id="412755"/>
    <lineage>
        <taxon>unclassified sequences</taxon>
        <taxon>metagenomes</taxon>
        <taxon>ecological metagenomes</taxon>
    </lineage>
</organism>
<gene>
    <name evidence="6" type="ORF">S03H2_34368</name>
</gene>
<keyword evidence="3" id="KW-0233">DNA recombination</keyword>
<accession>X1GD56</accession>
<feature type="domain" description="Core-binding (CB)" evidence="5">
    <location>
        <begin position="1"/>
        <end position="67"/>
    </location>
</feature>
<evidence type="ECO:0000259" key="4">
    <source>
        <dbReference type="PROSITE" id="PS51898"/>
    </source>
</evidence>
<dbReference type="InterPro" id="IPR010998">
    <property type="entry name" value="Integrase_recombinase_N"/>
</dbReference>
<evidence type="ECO:0000256" key="2">
    <source>
        <dbReference type="ARBA" id="ARBA00023125"/>
    </source>
</evidence>
<reference evidence="6" key="1">
    <citation type="journal article" date="2014" name="Front. Microbiol.">
        <title>High frequency of phylogenetically diverse reductive dehalogenase-homologous genes in deep subseafloor sedimentary metagenomes.</title>
        <authorList>
            <person name="Kawai M."/>
            <person name="Futagami T."/>
            <person name="Toyoda A."/>
            <person name="Takaki Y."/>
            <person name="Nishi S."/>
            <person name="Hori S."/>
            <person name="Arai W."/>
            <person name="Tsubouchi T."/>
            <person name="Morono Y."/>
            <person name="Uchiyama I."/>
            <person name="Ito T."/>
            <person name="Fujiyama A."/>
            <person name="Inagaki F."/>
            <person name="Takami H."/>
        </authorList>
    </citation>
    <scope>NUCLEOTIDE SEQUENCE</scope>
    <source>
        <strain evidence="6">Expedition CK06-06</strain>
    </source>
</reference>
<dbReference type="GO" id="GO:0015074">
    <property type="term" value="P:DNA integration"/>
    <property type="evidence" value="ECO:0007669"/>
    <property type="project" value="UniProtKB-KW"/>
</dbReference>
<proteinExistence type="predicted"/>
<dbReference type="PANTHER" id="PTHR30349">
    <property type="entry name" value="PHAGE INTEGRASE-RELATED"/>
    <property type="match status" value="1"/>
</dbReference>
<dbReference type="GO" id="GO:0003677">
    <property type="term" value="F:DNA binding"/>
    <property type="evidence" value="ECO:0007669"/>
    <property type="project" value="UniProtKB-KW"/>
</dbReference>
<dbReference type="InterPro" id="IPR050090">
    <property type="entry name" value="Tyrosine_recombinase_XerCD"/>
</dbReference>
<evidence type="ECO:0000256" key="1">
    <source>
        <dbReference type="ARBA" id="ARBA00022908"/>
    </source>
</evidence>
<evidence type="ECO:0008006" key="7">
    <source>
        <dbReference type="Google" id="ProtNLM"/>
    </source>
</evidence>
<dbReference type="GO" id="GO:0006310">
    <property type="term" value="P:DNA recombination"/>
    <property type="evidence" value="ECO:0007669"/>
    <property type="project" value="UniProtKB-KW"/>
</dbReference>
<comment type="caution">
    <text evidence="6">The sequence shown here is derived from an EMBL/GenBank/DDBJ whole genome shotgun (WGS) entry which is preliminary data.</text>
</comment>
<dbReference type="PANTHER" id="PTHR30349:SF41">
    <property type="entry name" value="INTEGRASE_RECOMBINASE PROTEIN MJ0367-RELATED"/>
    <property type="match status" value="1"/>
</dbReference>
<feature type="domain" description="Tyr recombinase" evidence="4">
    <location>
        <begin position="88"/>
        <end position="270"/>
    </location>
</feature>
<dbReference type="InterPro" id="IPR013762">
    <property type="entry name" value="Integrase-like_cat_sf"/>
</dbReference>
<dbReference type="Pfam" id="PF02899">
    <property type="entry name" value="Phage_int_SAM_1"/>
    <property type="match status" value="1"/>
</dbReference>
<dbReference type="PROSITE" id="PS51900">
    <property type="entry name" value="CB"/>
    <property type="match status" value="1"/>
</dbReference>
<dbReference type="InterPro" id="IPR002104">
    <property type="entry name" value="Integrase_catalytic"/>
</dbReference>
<dbReference type="InterPro" id="IPR011010">
    <property type="entry name" value="DNA_brk_join_enz"/>
</dbReference>
<dbReference type="EMBL" id="BARU01020964">
    <property type="protein sequence ID" value="GAH55152.1"/>
    <property type="molecule type" value="Genomic_DNA"/>
</dbReference>
<evidence type="ECO:0000256" key="3">
    <source>
        <dbReference type="ARBA" id="ARBA00023172"/>
    </source>
</evidence>
<dbReference type="InterPro" id="IPR004107">
    <property type="entry name" value="Integrase_SAM-like_N"/>
</dbReference>
<dbReference type="InterPro" id="IPR044068">
    <property type="entry name" value="CB"/>
</dbReference>
<dbReference type="PROSITE" id="PS51898">
    <property type="entry name" value="TYR_RECOMBINASE"/>
    <property type="match status" value="1"/>
</dbReference>
<dbReference type="Pfam" id="PF00589">
    <property type="entry name" value="Phage_integrase"/>
    <property type="match status" value="1"/>
</dbReference>
<dbReference type="SUPFAM" id="SSF56349">
    <property type="entry name" value="DNA breaking-rejoining enzymes"/>
    <property type="match status" value="1"/>
</dbReference>
<keyword evidence="1" id="KW-0229">DNA integration</keyword>
<evidence type="ECO:0000313" key="6">
    <source>
        <dbReference type="EMBL" id="GAH55152.1"/>
    </source>
</evidence>
<dbReference type="AlphaFoldDB" id="X1GD56"/>
<dbReference type="Gene3D" id="1.10.150.130">
    <property type="match status" value="1"/>
</dbReference>
<keyword evidence="2" id="KW-0238">DNA-binding</keyword>
<protein>
    <recommendedName>
        <fullName evidence="7">Tyr recombinase domain-containing protein</fullName>
    </recommendedName>
</protein>
<feature type="non-terminal residue" evidence="6">
    <location>
        <position position="1"/>
    </location>
</feature>
<name>X1GD56_9ZZZZ</name>